<feature type="compositionally biased region" description="Basic residues" evidence="1">
    <location>
        <begin position="41"/>
        <end position="50"/>
    </location>
</feature>
<evidence type="ECO:0000313" key="3">
    <source>
        <dbReference type="Proteomes" id="UP001626550"/>
    </source>
</evidence>
<proteinExistence type="predicted"/>
<keyword evidence="3" id="KW-1185">Reference proteome</keyword>
<organism evidence="2 3">
    <name type="scientific">Cichlidogyrus casuarinus</name>
    <dbReference type="NCBI Taxonomy" id="1844966"/>
    <lineage>
        <taxon>Eukaryota</taxon>
        <taxon>Metazoa</taxon>
        <taxon>Spiralia</taxon>
        <taxon>Lophotrochozoa</taxon>
        <taxon>Platyhelminthes</taxon>
        <taxon>Monogenea</taxon>
        <taxon>Monopisthocotylea</taxon>
        <taxon>Dactylogyridea</taxon>
        <taxon>Ancyrocephalidae</taxon>
        <taxon>Cichlidogyrus</taxon>
    </lineage>
</organism>
<sequence>METSAAAASPEKPKQKRQYTKRKKAAELMDTDNAIPEVASGRKRAGRKSSNKALEQAPPSIDSSNQSSDVYSFSIDTAEAPTLDPPQLIPQENLEETSPQKKIAQTGQKRRASGAPKAESAGKRGRKSATVVEELPPMEELKSNGKEETVESVKVELEPSPPKVTTIRSIKPAKAKSKPLQTLIKKKKGKSKELDEEDQFEDPEYRKRSNQSKDVSLSALFYFKSFFFSSYISK</sequence>
<accession>A0ABD2QLA4</accession>
<feature type="region of interest" description="Disordered" evidence="1">
    <location>
        <begin position="1"/>
        <end position="212"/>
    </location>
</feature>
<dbReference type="Proteomes" id="UP001626550">
    <property type="component" value="Unassembled WGS sequence"/>
</dbReference>
<gene>
    <name evidence="2" type="ORF">Ciccas_001420</name>
</gene>
<feature type="compositionally biased region" description="Basic and acidic residues" evidence="1">
    <location>
        <begin position="139"/>
        <end position="157"/>
    </location>
</feature>
<comment type="caution">
    <text evidence="2">The sequence shown here is derived from an EMBL/GenBank/DDBJ whole genome shotgun (WGS) entry which is preliminary data.</text>
</comment>
<feature type="compositionally biased region" description="Basic residues" evidence="1">
    <location>
        <begin position="14"/>
        <end position="24"/>
    </location>
</feature>
<evidence type="ECO:0000313" key="2">
    <source>
        <dbReference type="EMBL" id="KAL3319912.1"/>
    </source>
</evidence>
<name>A0ABD2QLA4_9PLAT</name>
<dbReference type="EMBL" id="JBJKFK010000091">
    <property type="protein sequence ID" value="KAL3319912.1"/>
    <property type="molecule type" value="Genomic_DNA"/>
</dbReference>
<feature type="compositionally biased region" description="Polar residues" evidence="1">
    <location>
        <begin position="61"/>
        <end position="75"/>
    </location>
</feature>
<dbReference type="AlphaFoldDB" id="A0ABD2QLA4"/>
<evidence type="ECO:0000256" key="1">
    <source>
        <dbReference type="SAM" id="MobiDB-lite"/>
    </source>
</evidence>
<protein>
    <submittedName>
        <fullName evidence="2">Uncharacterized protein</fullName>
    </submittedName>
</protein>
<reference evidence="2 3" key="1">
    <citation type="submission" date="2024-11" db="EMBL/GenBank/DDBJ databases">
        <title>Adaptive evolution of stress response genes in parasites aligns with host niche diversity.</title>
        <authorList>
            <person name="Hahn C."/>
            <person name="Resl P."/>
        </authorList>
    </citation>
    <scope>NUCLEOTIDE SEQUENCE [LARGE SCALE GENOMIC DNA]</scope>
    <source>
        <strain evidence="2">EGGRZ-B1_66</strain>
        <tissue evidence="2">Body</tissue>
    </source>
</reference>